<dbReference type="Proteomes" id="UP000630594">
    <property type="component" value="Unassembled WGS sequence"/>
</dbReference>
<evidence type="ECO:0000259" key="2">
    <source>
        <dbReference type="PROSITE" id="PS50966"/>
    </source>
</evidence>
<reference evidence="4" key="1">
    <citation type="journal article" date="2019" name="Int. J. Syst. Evol. Microbiol.">
        <title>The Global Catalogue of Microorganisms (GCM) 10K type strain sequencing project: providing services to taxonomists for standard genome sequencing and annotation.</title>
        <authorList>
            <consortium name="The Broad Institute Genomics Platform"/>
            <consortium name="The Broad Institute Genome Sequencing Center for Infectious Disease"/>
            <person name="Wu L."/>
            <person name="Ma J."/>
        </authorList>
    </citation>
    <scope>NUCLEOTIDE SEQUENCE [LARGE SCALE GENOMIC DNA]</scope>
    <source>
        <strain evidence="4">CCM 7403</strain>
    </source>
</reference>
<proteinExistence type="predicted"/>
<dbReference type="EMBL" id="BMCK01000001">
    <property type="protein sequence ID" value="GGD09940.1"/>
    <property type="molecule type" value="Genomic_DNA"/>
</dbReference>
<feature type="domain" description="SWIM-type" evidence="2">
    <location>
        <begin position="124"/>
        <end position="158"/>
    </location>
</feature>
<keyword evidence="1" id="KW-0863">Zinc-finger</keyword>
<sequence>MGGPGVSARTFPRIEPRRSAGVRTWWARAVASALEEAAYDPADLKKGAGLARRGEVGQIELDAGRVVAAVMERGDAFTVTVTVPVMDPDEAQAFAEVVGAGAGWVGSLLRGDVPASLDEALEEAGVELLPYGGLSATCGCDSWVDPCRHGLAVLTQVAWLVEADPLVLLHLRGLERADLVARLAGTAEEPATASADWEGELPDLEVAVEAAEQAAALLVDLLGTSPSKDVDDISF</sequence>
<dbReference type="PANTHER" id="PTHR38133">
    <property type="entry name" value="SLR1429 PROTEIN"/>
    <property type="match status" value="1"/>
</dbReference>
<accession>A0ABQ1Q0Y4</accession>
<protein>
    <recommendedName>
        <fullName evidence="2">SWIM-type domain-containing protein</fullName>
    </recommendedName>
</protein>
<organism evidence="3 4">
    <name type="scientific">Nocardioides daphniae</name>
    <dbReference type="NCBI Taxonomy" id="402297"/>
    <lineage>
        <taxon>Bacteria</taxon>
        <taxon>Bacillati</taxon>
        <taxon>Actinomycetota</taxon>
        <taxon>Actinomycetes</taxon>
        <taxon>Propionibacteriales</taxon>
        <taxon>Nocardioidaceae</taxon>
        <taxon>Nocardioides</taxon>
    </lineage>
</organism>
<dbReference type="PROSITE" id="PS50966">
    <property type="entry name" value="ZF_SWIM"/>
    <property type="match status" value="1"/>
</dbReference>
<evidence type="ECO:0000256" key="1">
    <source>
        <dbReference type="PROSITE-ProRule" id="PRU00325"/>
    </source>
</evidence>
<keyword evidence="1" id="KW-0862">Zinc</keyword>
<gene>
    <name evidence="3" type="ORF">GCM10007231_05960</name>
</gene>
<evidence type="ECO:0000313" key="4">
    <source>
        <dbReference type="Proteomes" id="UP000630594"/>
    </source>
</evidence>
<evidence type="ECO:0000313" key="3">
    <source>
        <dbReference type="EMBL" id="GGD09940.1"/>
    </source>
</evidence>
<keyword evidence="4" id="KW-1185">Reference proteome</keyword>
<dbReference type="PANTHER" id="PTHR38133:SF1">
    <property type="entry name" value="SLR1429 PROTEIN"/>
    <property type="match status" value="1"/>
</dbReference>
<keyword evidence="1" id="KW-0479">Metal-binding</keyword>
<comment type="caution">
    <text evidence="3">The sequence shown here is derived from an EMBL/GenBank/DDBJ whole genome shotgun (WGS) entry which is preliminary data.</text>
</comment>
<name>A0ABQ1Q0Y4_9ACTN</name>
<dbReference type="InterPro" id="IPR007527">
    <property type="entry name" value="Znf_SWIM"/>
</dbReference>